<proteinExistence type="predicted"/>
<dbReference type="InterPro" id="IPR043128">
    <property type="entry name" value="Rev_trsase/Diguanyl_cyclase"/>
</dbReference>
<feature type="domain" description="GGDEF" evidence="3">
    <location>
        <begin position="514"/>
        <end position="647"/>
    </location>
</feature>
<protein>
    <submittedName>
        <fullName evidence="4">EAL domain-containing protein</fullName>
    </submittedName>
</protein>
<organism evidence="4 5">
    <name type="scientific">Nostoc flagelliforme FACHB-838</name>
    <dbReference type="NCBI Taxonomy" id="2692904"/>
    <lineage>
        <taxon>Bacteria</taxon>
        <taxon>Bacillati</taxon>
        <taxon>Cyanobacteriota</taxon>
        <taxon>Cyanophyceae</taxon>
        <taxon>Nostocales</taxon>
        <taxon>Nostocaceae</taxon>
        <taxon>Nostoc</taxon>
    </lineage>
</organism>
<dbReference type="Pfam" id="PF13426">
    <property type="entry name" value="PAS_9"/>
    <property type="match status" value="1"/>
</dbReference>
<dbReference type="Pfam" id="PF00990">
    <property type="entry name" value="GGDEF"/>
    <property type="match status" value="1"/>
</dbReference>
<accession>A0ABR8E2Y7</accession>
<dbReference type="Gene3D" id="3.30.70.270">
    <property type="match status" value="1"/>
</dbReference>
<name>A0ABR8E2Y7_9NOSO</name>
<dbReference type="SUPFAM" id="SSF55073">
    <property type="entry name" value="Nucleotide cyclase"/>
    <property type="match status" value="1"/>
</dbReference>
<dbReference type="InterPro" id="IPR013656">
    <property type="entry name" value="PAS_4"/>
</dbReference>
<dbReference type="PROSITE" id="PS50887">
    <property type="entry name" value="GGDEF"/>
    <property type="match status" value="1"/>
</dbReference>
<evidence type="ECO:0000313" key="5">
    <source>
        <dbReference type="Proteomes" id="UP000623440"/>
    </source>
</evidence>
<dbReference type="RefSeq" id="WP_190946576.1">
    <property type="nucleotide sequence ID" value="NZ_JACJSI010000329.1"/>
</dbReference>
<dbReference type="SUPFAM" id="SSF141868">
    <property type="entry name" value="EAL domain-like"/>
    <property type="match status" value="1"/>
</dbReference>
<gene>
    <name evidence="4" type="ORF">H6G97_43045</name>
</gene>
<dbReference type="InterPro" id="IPR035919">
    <property type="entry name" value="EAL_sf"/>
</dbReference>
<dbReference type="Pfam" id="PF00563">
    <property type="entry name" value="EAL"/>
    <property type="match status" value="1"/>
</dbReference>
<dbReference type="EMBL" id="JACJSI010000329">
    <property type="protein sequence ID" value="MBD2535773.1"/>
    <property type="molecule type" value="Genomic_DNA"/>
</dbReference>
<dbReference type="InterPro" id="IPR029787">
    <property type="entry name" value="Nucleotide_cyclase"/>
</dbReference>
<sequence length="855" mass="97549">MEKQQPFSLKQISSEDWENTPENVKCLVESNLASAALSESQSRLIQFLDATPIAIAVHDSTGQLIYINHIGRALLGADHLLELSPAQLSEVFQFYREGSQTLYPFEALPSTRSLAGEKVWVDDLEIHRGDRVVSLEVWATPIFGDQGQVTYAIVAFQDISDRKRRDLEQQIVENTLLKSERRYRQVIQVQTDLIMRSLPDTTITFANDSLCLALDRSLEDVIGWRWSSFVPPKDLDELYRKIAALTPENPIFESINQDYRSNNQIGWTQWINLGIFDEHGQLTEIQSTGRDITTLQEQIQREQALNRVFQSIRNSLELDTIFATATAETAQLLKNLDCSVVQYLPEQGIWKHIAEFHHNPDTPTVIGLEIPDVGNPFAAQLKQLQIVRVEDTTNLDDEINQEVAQLIPGAWLLIPLVIEDTLWGSFTITAPQQRFTWRDNQIEIAQSVADQLEIAIQQANLYQQLQLELVERRRVQNQLKHDALHDGLTGLPNRHLFMERLELTIQRANRLENYHFAVLFLDLDRFKVINDSMGHLAGDQLLIAIAQKLQATLRKIDLAARLGGDEFVILLEEIKDIQEVLRITERIFAELQTPLIIEGREVYTTSSVGIVLGTKDYVQASHLLRDADIAMYRAKNKGKARYEIFDTEMHTQALNRLHLENDLRRALKCQEFVLHYQPIVALDTGHLVGFEALIRWQHPTQGLKLPGEFIAIAEEIGLITSLDYWAIRTACYQLAAWQTAFPEHSSMRVSVNLSAQDLRQTDLLEKVDLILTQTHLNSCCLTLEITESMLIEDIESTISLLSQLKERGIQISIDDFGTGYSSLNYLHRLPVDTLKVDRSVNVHRSYPATVKNKYT</sequence>
<dbReference type="SMART" id="SM00091">
    <property type="entry name" value="PAS"/>
    <property type="match status" value="2"/>
</dbReference>
<dbReference type="SMART" id="SM00267">
    <property type="entry name" value="GGDEF"/>
    <property type="match status" value="1"/>
</dbReference>
<reference evidence="4 5" key="1">
    <citation type="journal article" date="2020" name="ISME J.">
        <title>Comparative genomics reveals insights into cyanobacterial evolution and habitat adaptation.</title>
        <authorList>
            <person name="Chen M.Y."/>
            <person name="Teng W.K."/>
            <person name="Zhao L."/>
            <person name="Hu C.X."/>
            <person name="Zhou Y.K."/>
            <person name="Han B.P."/>
            <person name="Song L.R."/>
            <person name="Shu W.S."/>
        </authorList>
    </citation>
    <scope>NUCLEOTIDE SEQUENCE [LARGE SCALE GENOMIC DNA]</scope>
    <source>
        <strain evidence="4 5">FACHB-838</strain>
    </source>
</reference>
<dbReference type="NCBIfam" id="TIGR00254">
    <property type="entry name" value="GGDEF"/>
    <property type="match status" value="1"/>
</dbReference>
<dbReference type="Gene3D" id="3.30.450.20">
    <property type="entry name" value="PAS domain"/>
    <property type="match status" value="2"/>
</dbReference>
<dbReference type="CDD" id="cd01949">
    <property type="entry name" value="GGDEF"/>
    <property type="match status" value="1"/>
</dbReference>
<dbReference type="InterPro" id="IPR001633">
    <property type="entry name" value="EAL_dom"/>
</dbReference>
<dbReference type="Pfam" id="PF08448">
    <property type="entry name" value="PAS_4"/>
    <property type="match status" value="1"/>
</dbReference>
<evidence type="ECO:0000313" key="4">
    <source>
        <dbReference type="EMBL" id="MBD2535773.1"/>
    </source>
</evidence>
<keyword evidence="5" id="KW-1185">Reference proteome</keyword>
<dbReference type="PROSITE" id="PS50883">
    <property type="entry name" value="EAL"/>
    <property type="match status" value="1"/>
</dbReference>
<dbReference type="InterPro" id="IPR003018">
    <property type="entry name" value="GAF"/>
</dbReference>
<comment type="caution">
    <text evidence="4">The sequence shown here is derived from an EMBL/GenBank/DDBJ whole genome shotgun (WGS) entry which is preliminary data.</text>
</comment>
<dbReference type="Gene3D" id="3.20.20.450">
    <property type="entry name" value="EAL domain"/>
    <property type="match status" value="1"/>
</dbReference>
<dbReference type="InterPro" id="IPR001610">
    <property type="entry name" value="PAC"/>
</dbReference>
<dbReference type="InterPro" id="IPR029016">
    <property type="entry name" value="GAF-like_dom_sf"/>
</dbReference>
<dbReference type="InterPro" id="IPR052155">
    <property type="entry name" value="Biofilm_reg_signaling"/>
</dbReference>
<dbReference type="PANTHER" id="PTHR44757:SF2">
    <property type="entry name" value="BIOFILM ARCHITECTURE MAINTENANCE PROTEIN MBAA"/>
    <property type="match status" value="1"/>
</dbReference>
<dbReference type="NCBIfam" id="TIGR00229">
    <property type="entry name" value="sensory_box"/>
    <property type="match status" value="1"/>
</dbReference>
<evidence type="ECO:0000259" key="3">
    <source>
        <dbReference type="PROSITE" id="PS50887"/>
    </source>
</evidence>
<dbReference type="SUPFAM" id="SSF55785">
    <property type="entry name" value="PYP-like sensor domain (PAS domain)"/>
    <property type="match status" value="2"/>
</dbReference>
<feature type="domain" description="PAS" evidence="1">
    <location>
        <begin position="40"/>
        <end position="76"/>
    </location>
</feature>
<dbReference type="SMART" id="SM00052">
    <property type="entry name" value="EAL"/>
    <property type="match status" value="1"/>
</dbReference>
<dbReference type="PANTHER" id="PTHR44757">
    <property type="entry name" value="DIGUANYLATE CYCLASE DGCP"/>
    <property type="match status" value="1"/>
</dbReference>
<evidence type="ECO:0000259" key="1">
    <source>
        <dbReference type="PROSITE" id="PS50112"/>
    </source>
</evidence>
<dbReference type="PROSITE" id="PS50112">
    <property type="entry name" value="PAS"/>
    <property type="match status" value="1"/>
</dbReference>
<feature type="domain" description="EAL" evidence="2">
    <location>
        <begin position="656"/>
        <end position="855"/>
    </location>
</feature>
<dbReference type="CDD" id="cd01948">
    <property type="entry name" value="EAL"/>
    <property type="match status" value="1"/>
</dbReference>
<dbReference type="InterPro" id="IPR035965">
    <property type="entry name" value="PAS-like_dom_sf"/>
</dbReference>
<evidence type="ECO:0000259" key="2">
    <source>
        <dbReference type="PROSITE" id="PS50883"/>
    </source>
</evidence>
<dbReference type="CDD" id="cd00130">
    <property type="entry name" value="PAS"/>
    <property type="match status" value="1"/>
</dbReference>
<dbReference type="InterPro" id="IPR000160">
    <property type="entry name" value="GGDEF_dom"/>
</dbReference>
<dbReference type="Gene3D" id="3.30.450.40">
    <property type="match status" value="1"/>
</dbReference>
<dbReference type="SUPFAM" id="SSF55781">
    <property type="entry name" value="GAF domain-like"/>
    <property type="match status" value="1"/>
</dbReference>
<dbReference type="SMART" id="SM00086">
    <property type="entry name" value="PAC"/>
    <property type="match status" value="2"/>
</dbReference>
<dbReference type="Pfam" id="PF01590">
    <property type="entry name" value="GAF"/>
    <property type="match status" value="1"/>
</dbReference>
<dbReference type="Proteomes" id="UP000623440">
    <property type="component" value="Unassembled WGS sequence"/>
</dbReference>
<dbReference type="InterPro" id="IPR000014">
    <property type="entry name" value="PAS"/>
</dbReference>
<dbReference type="SMART" id="SM00065">
    <property type="entry name" value="GAF"/>
    <property type="match status" value="1"/>
</dbReference>